<dbReference type="EMBL" id="LMYN01000037">
    <property type="protein sequence ID" value="KSA02010.1"/>
    <property type="molecule type" value="Genomic_DNA"/>
</dbReference>
<dbReference type="InterPro" id="IPR019495">
    <property type="entry name" value="EXOSC1_C"/>
</dbReference>
<name>A0A0V1Q0W1_9ASCO</name>
<feature type="region of interest" description="Disordered" evidence="4">
    <location>
        <begin position="160"/>
        <end position="181"/>
    </location>
</feature>
<dbReference type="Gene3D" id="2.40.50.880">
    <property type="match status" value="1"/>
</dbReference>
<dbReference type="GeneID" id="26839232"/>
<evidence type="ECO:0000256" key="2">
    <source>
        <dbReference type="ARBA" id="ARBA00022490"/>
    </source>
</evidence>
<evidence type="ECO:0000256" key="1">
    <source>
        <dbReference type="ARBA" id="ARBA00004604"/>
    </source>
</evidence>
<dbReference type="GO" id="GO:0005737">
    <property type="term" value="C:cytoplasm"/>
    <property type="evidence" value="ECO:0007669"/>
    <property type="project" value="TreeGrafter"/>
</dbReference>
<dbReference type="Gene3D" id="2.40.50.140">
    <property type="entry name" value="Nucleic acid-binding proteins"/>
    <property type="match status" value="1"/>
</dbReference>
<reference evidence="7 8" key="1">
    <citation type="submission" date="2015-11" db="EMBL/GenBank/DDBJ databases">
        <title>The genome of Debaryomyces fabryi.</title>
        <authorList>
            <person name="Tafer H."/>
            <person name="Lopandic K."/>
        </authorList>
    </citation>
    <scope>NUCLEOTIDE SEQUENCE [LARGE SCALE GENOMIC DNA]</scope>
    <source>
        <strain evidence="7 8">CBS 789</strain>
    </source>
</reference>
<dbReference type="SUPFAM" id="SSF50249">
    <property type="entry name" value="Nucleic acid-binding proteins"/>
    <property type="match status" value="1"/>
</dbReference>
<keyword evidence="8" id="KW-1185">Reference proteome</keyword>
<dbReference type="Proteomes" id="UP000054251">
    <property type="component" value="Unassembled WGS sequence"/>
</dbReference>
<feature type="domain" description="Exosome complex component CSL4 N-terminal" evidence="6">
    <location>
        <begin position="10"/>
        <end position="65"/>
    </location>
</feature>
<evidence type="ECO:0000313" key="8">
    <source>
        <dbReference type="Proteomes" id="UP000054251"/>
    </source>
</evidence>
<dbReference type="AlphaFoldDB" id="A0A0V1Q0W1"/>
<evidence type="ECO:0000259" key="5">
    <source>
        <dbReference type="Pfam" id="PF10447"/>
    </source>
</evidence>
<dbReference type="InterPro" id="IPR039771">
    <property type="entry name" value="Csl4"/>
</dbReference>
<dbReference type="InterPro" id="IPR012340">
    <property type="entry name" value="NA-bd_OB-fold"/>
</dbReference>
<dbReference type="GO" id="GO:0006396">
    <property type="term" value="P:RNA processing"/>
    <property type="evidence" value="ECO:0007669"/>
    <property type="project" value="InterPro"/>
</dbReference>
<keyword evidence="2" id="KW-0963">Cytoplasm</keyword>
<evidence type="ECO:0000256" key="3">
    <source>
        <dbReference type="ARBA" id="ARBA00022835"/>
    </source>
</evidence>
<gene>
    <name evidence="7" type="ORF">AC631_02223</name>
</gene>
<dbReference type="GO" id="GO:0003723">
    <property type="term" value="F:RNA binding"/>
    <property type="evidence" value="ECO:0007669"/>
    <property type="project" value="InterPro"/>
</dbReference>
<dbReference type="GO" id="GO:0000176">
    <property type="term" value="C:nuclear exosome (RNase complex)"/>
    <property type="evidence" value="ECO:0007669"/>
    <property type="project" value="TreeGrafter"/>
</dbReference>
<dbReference type="PANTHER" id="PTHR12686:SF8">
    <property type="entry name" value="EXOSOME COMPLEX COMPONENT CSL4"/>
    <property type="match status" value="1"/>
</dbReference>
<evidence type="ECO:0000259" key="6">
    <source>
        <dbReference type="Pfam" id="PF21551"/>
    </source>
</evidence>
<dbReference type="OrthoDB" id="440760at2759"/>
<dbReference type="RefSeq" id="XP_015468112.1">
    <property type="nucleotide sequence ID" value="XM_015611053.1"/>
</dbReference>
<feature type="domain" description="Exosome complex component CSL4 C-terminal" evidence="5">
    <location>
        <begin position="123"/>
        <end position="241"/>
    </location>
</feature>
<dbReference type="GO" id="GO:0005730">
    <property type="term" value="C:nucleolus"/>
    <property type="evidence" value="ECO:0007669"/>
    <property type="project" value="UniProtKB-SubCell"/>
</dbReference>
<evidence type="ECO:0000256" key="4">
    <source>
        <dbReference type="SAM" id="MobiDB-lite"/>
    </source>
</evidence>
<dbReference type="PANTHER" id="PTHR12686">
    <property type="entry name" value="3'-5' EXORIBONUCLEASE CSL4-RELATED"/>
    <property type="match status" value="1"/>
</dbReference>
<dbReference type="Pfam" id="PF10447">
    <property type="entry name" value="EXOSC1"/>
    <property type="match status" value="1"/>
</dbReference>
<protein>
    <submittedName>
        <fullName evidence="7">Uncharacterized protein</fullName>
    </submittedName>
</protein>
<organism evidence="7 8">
    <name type="scientific">Debaryomyces fabryi</name>
    <dbReference type="NCBI Taxonomy" id="58627"/>
    <lineage>
        <taxon>Eukaryota</taxon>
        <taxon>Fungi</taxon>
        <taxon>Dikarya</taxon>
        <taxon>Ascomycota</taxon>
        <taxon>Saccharomycotina</taxon>
        <taxon>Pichiomycetes</taxon>
        <taxon>Debaryomycetaceae</taxon>
        <taxon>Debaryomyces</taxon>
    </lineage>
</organism>
<comment type="caution">
    <text evidence="7">The sequence shown here is derived from an EMBL/GenBank/DDBJ whole genome shotgun (WGS) entry which is preliminary data.</text>
</comment>
<sequence>MSHEQKFAIPGQYIIPTHKAAGEKVVEKYVPGKGTTISSIDVEGDQVKSIPVIVATVIGKIVIKEIVNDVKEAEDDEGGTKNNDIKIKNFVVSVIPKSNTYMQYHEEVGEQAVPEGGNISINLPQEGDIVLARITRLNPRQAFCEILTVEGHGNVLNDSGLGANGENAHSSMPAGGGSQSLSSHTTIASQASLINAVASDLGETFKGIIRTQDVRLTDRDRVKIIECFKPGDIVRAVIISLGDGSNYYLSTAKNDLGVVFARSEGGAGGFMYAVDWQTMICPETGIIEKRKCAKPFTN</sequence>
<dbReference type="InterPro" id="IPR048626">
    <property type="entry name" value="CSL4_N"/>
</dbReference>
<dbReference type="Pfam" id="PF21551">
    <property type="entry name" value="CSL4_N"/>
    <property type="match status" value="1"/>
</dbReference>
<evidence type="ECO:0000313" key="7">
    <source>
        <dbReference type="EMBL" id="KSA02010.1"/>
    </source>
</evidence>
<accession>A0A0V1Q0W1</accession>
<proteinExistence type="predicted"/>
<comment type="subcellular location">
    <subcellularLocation>
        <location evidence="1">Nucleus</location>
        <location evidence="1">Nucleolus</location>
    </subcellularLocation>
</comment>
<keyword evidence="3" id="KW-0271">Exosome</keyword>